<proteinExistence type="predicted"/>
<evidence type="ECO:0000313" key="1">
    <source>
        <dbReference type="EMBL" id="KAF5825327.1"/>
    </source>
</evidence>
<accession>A0ABQ7FTP3</accession>
<dbReference type="EMBL" id="MU073761">
    <property type="protein sequence ID" value="KAF5825327.1"/>
    <property type="molecule type" value="Genomic_DNA"/>
</dbReference>
<reference evidence="1" key="1">
    <citation type="submission" date="2017-08" db="EMBL/GenBank/DDBJ databases">
        <authorList>
            <person name="Polle J.E."/>
            <person name="Barry K."/>
            <person name="Cushman J."/>
            <person name="Schmutz J."/>
            <person name="Tran D."/>
            <person name="Hathwaick L.T."/>
            <person name="Yim W.C."/>
            <person name="Jenkins J."/>
            <person name="Mckie-Krisberg Z.M."/>
            <person name="Prochnik S."/>
            <person name="Lindquist E."/>
            <person name="Dockter R.B."/>
            <person name="Adam C."/>
            <person name="Molina H."/>
            <person name="Bunkerborg J."/>
            <person name="Jin E."/>
            <person name="Buchheim M."/>
            <person name="Magnuson J."/>
        </authorList>
    </citation>
    <scope>NUCLEOTIDE SEQUENCE</scope>
    <source>
        <strain evidence="1">CCAP 19/18</strain>
    </source>
</reference>
<sequence>MSLQPACTSSAWKIWRGSRIPDARSSYCFAKIRHWLLKSRSAPLYPTTLSGHHYSVLFFPLFFPAHTSHP</sequence>
<evidence type="ECO:0000313" key="2">
    <source>
        <dbReference type="Proteomes" id="UP000815325"/>
    </source>
</evidence>
<comment type="caution">
    <text evidence="1">The sequence shown here is derived from an EMBL/GenBank/DDBJ whole genome shotgun (WGS) entry which is preliminary data.</text>
</comment>
<protein>
    <recommendedName>
        <fullName evidence="3">Encoded protein</fullName>
    </recommendedName>
</protein>
<evidence type="ECO:0008006" key="3">
    <source>
        <dbReference type="Google" id="ProtNLM"/>
    </source>
</evidence>
<keyword evidence="2" id="KW-1185">Reference proteome</keyword>
<gene>
    <name evidence="1" type="ORF">DUNSADRAFT_11619</name>
</gene>
<name>A0ABQ7FTP3_DUNSA</name>
<dbReference type="Proteomes" id="UP000815325">
    <property type="component" value="Unassembled WGS sequence"/>
</dbReference>
<organism evidence="1 2">
    <name type="scientific">Dunaliella salina</name>
    <name type="common">Green alga</name>
    <name type="synonym">Protococcus salinus</name>
    <dbReference type="NCBI Taxonomy" id="3046"/>
    <lineage>
        <taxon>Eukaryota</taxon>
        <taxon>Viridiplantae</taxon>
        <taxon>Chlorophyta</taxon>
        <taxon>core chlorophytes</taxon>
        <taxon>Chlorophyceae</taxon>
        <taxon>CS clade</taxon>
        <taxon>Chlamydomonadales</taxon>
        <taxon>Dunaliellaceae</taxon>
        <taxon>Dunaliella</taxon>
    </lineage>
</organism>